<keyword evidence="4 6" id="KW-0472">Membrane</keyword>
<dbReference type="InParanoid" id="A0A0H2RTM6"/>
<dbReference type="SMART" id="SM01396">
    <property type="entry name" value="BC10"/>
    <property type="match status" value="1"/>
</dbReference>
<dbReference type="AlphaFoldDB" id="A0A0H2RTM6"/>
<feature type="compositionally biased region" description="Basic and acidic residues" evidence="5">
    <location>
        <begin position="168"/>
        <end position="179"/>
    </location>
</feature>
<dbReference type="Proteomes" id="UP000053477">
    <property type="component" value="Unassembled WGS sequence"/>
</dbReference>
<dbReference type="PANTHER" id="PTHR13259:SF1">
    <property type="entry name" value="BLADDER CANCER-ASSOCIATED PROTEIN"/>
    <property type="match status" value="1"/>
</dbReference>
<gene>
    <name evidence="7" type="ORF">SCHPADRAFT_944675</name>
</gene>
<dbReference type="PANTHER" id="PTHR13259">
    <property type="entry name" value="BLADDER CANCER 10 KD PROTEIN HOMOLOG"/>
    <property type="match status" value="1"/>
</dbReference>
<dbReference type="OrthoDB" id="5563033at2759"/>
<accession>A0A0H2RTM6</accession>
<protein>
    <submittedName>
        <fullName evidence="7">Uncharacterized protein</fullName>
    </submittedName>
</protein>
<feature type="region of interest" description="Disordered" evidence="5">
    <location>
        <begin position="202"/>
        <end position="225"/>
    </location>
</feature>
<comment type="subcellular location">
    <subcellularLocation>
        <location evidence="1">Membrane</location>
    </subcellularLocation>
</comment>
<evidence type="ECO:0000256" key="6">
    <source>
        <dbReference type="SAM" id="Phobius"/>
    </source>
</evidence>
<keyword evidence="3 6" id="KW-1133">Transmembrane helix</keyword>
<organism evidence="7 8">
    <name type="scientific">Schizopora paradoxa</name>
    <dbReference type="NCBI Taxonomy" id="27342"/>
    <lineage>
        <taxon>Eukaryota</taxon>
        <taxon>Fungi</taxon>
        <taxon>Dikarya</taxon>
        <taxon>Basidiomycota</taxon>
        <taxon>Agaricomycotina</taxon>
        <taxon>Agaricomycetes</taxon>
        <taxon>Hymenochaetales</taxon>
        <taxon>Schizoporaceae</taxon>
        <taxon>Schizopora</taxon>
    </lineage>
</organism>
<evidence type="ECO:0000256" key="2">
    <source>
        <dbReference type="ARBA" id="ARBA00022692"/>
    </source>
</evidence>
<dbReference type="EMBL" id="KQ086103">
    <property type="protein sequence ID" value="KLO08186.1"/>
    <property type="molecule type" value="Genomic_DNA"/>
</dbReference>
<dbReference type="InterPro" id="IPR009598">
    <property type="entry name" value="BCALP"/>
</dbReference>
<keyword evidence="2 6" id="KW-0812">Transmembrane</keyword>
<feature type="transmembrane region" description="Helical" evidence="6">
    <location>
        <begin position="6"/>
        <end position="30"/>
    </location>
</feature>
<evidence type="ECO:0000256" key="4">
    <source>
        <dbReference type="ARBA" id="ARBA00023136"/>
    </source>
</evidence>
<evidence type="ECO:0000256" key="3">
    <source>
        <dbReference type="ARBA" id="ARBA00022989"/>
    </source>
</evidence>
<sequence>MWCTRWFLPLLIIPLPTASPFFLTFFLVSVTLHARPCFYCMILMTALFSSTCYWQPISTNTLLTNPIGDARTFGDAISANLTMYDEENRIKYAPAMIQLIDRCWCDFGLWSTSVEGDGKRGDIFSPRDVSRWENASIQVARKDYARKLKESKKESTVGDESASIGEKGAGEVDESKTVDNTRSSTDSPFLWRLWDDIFQSTPSSLNHSSQEQAPSESQNDTIIPDIPSNESWFRREYDLRKHGLDIVIDFSWSRES</sequence>
<reference evidence="7 8" key="1">
    <citation type="submission" date="2015-04" db="EMBL/GenBank/DDBJ databases">
        <title>Complete genome sequence of Schizopora paradoxa KUC8140, a cosmopolitan wood degrader in East Asia.</title>
        <authorList>
            <consortium name="DOE Joint Genome Institute"/>
            <person name="Min B."/>
            <person name="Park H."/>
            <person name="Jang Y."/>
            <person name="Kim J.-J."/>
            <person name="Kim K.H."/>
            <person name="Pangilinan J."/>
            <person name="Lipzen A."/>
            <person name="Riley R."/>
            <person name="Grigoriev I.V."/>
            <person name="Spatafora J.W."/>
            <person name="Choi I.-G."/>
        </authorList>
    </citation>
    <scope>NUCLEOTIDE SEQUENCE [LARGE SCALE GENOMIC DNA]</scope>
    <source>
        <strain evidence="7 8">KUC8140</strain>
    </source>
</reference>
<proteinExistence type="predicted"/>
<dbReference type="GO" id="GO:0016020">
    <property type="term" value="C:membrane"/>
    <property type="evidence" value="ECO:0007669"/>
    <property type="project" value="UniProtKB-SubCell"/>
</dbReference>
<feature type="compositionally biased region" description="Polar residues" evidence="5">
    <location>
        <begin position="202"/>
        <end position="221"/>
    </location>
</feature>
<evidence type="ECO:0000256" key="1">
    <source>
        <dbReference type="ARBA" id="ARBA00004370"/>
    </source>
</evidence>
<evidence type="ECO:0000313" key="8">
    <source>
        <dbReference type="Proteomes" id="UP000053477"/>
    </source>
</evidence>
<name>A0A0H2RTM6_9AGAM</name>
<dbReference type="Pfam" id="PF06726">
    <property type="entry name" value="BC10"/>
    <property type="match status" value="1"/>
</dbReference>
<evidence type="ECO:0000313" key="7">
    <source>
        <dbReference type="EMBL" id="KLO08186.1"/>
    </source>
</evidence>
<feature type="region of interest" description="Disordered" evidence="5">
    <location>
        <begin position="150"/>
        <end position="184"/>
    </location>
</feature>
<evidence type="ECO:0000256" key="5">
    <source>
        <dbReference type="SAM" id="MobiDB-lite"/>
    </source>
</evidence>
<keyword evidence="8" id="KW-1185">Reference proteome</keyword>